<dbReference type="SUPFAM" id="SSF56524">
    <property type="entry name" value="Oxidoreductase molybdopterin-binding domain"/>
    <property type="match status" value="1"/>
</dbReference>
<keyword evidence="3" id="KW-1185">Reference proteome</keyword>
<sequence>MTNVAETAVLVQGDESVHIGHPELQALPRETKEIVVSCASGLRHESAWTGVRVGELLAVADAPPETTHIAVTGADGCHVYVELADALSGLVATERDGETLDSPRLVVPGIDGMRTVKDVVQLEAVALAPDEDPRTYEHHPERGEVS</sequence>
<dbReference type="AlphaFoldDB" id="A0A1H8URI9"/>
<dbReference type="InterPro" id="IPR036374">
    <property type="entry name" value="OxRdtase_Mopterin-bd_sf"/>
</dbReference>
<dbReference type="RefSeq" id="WP_089826425.1">
    <property type="nucleotide sequence ID" value="NZ_FODV01000012.1"/>
</dbReference>
<feature type="domain" description="Oxidoreductase molybdopterin-binding" evidence="1">
    <location>
        <begin position="14"/>
        <end position="125"/>
    </location>
</feature>
<dbReference type="Proteomes" id="UP000199126">
    <property type="component" value="Unassembled WGS sequence"/>
</dbReference>
<dbReference type="Gene3D" id="3.90.420.10">
    <property type="entry name" value="Oxidoreductase, molybdopterin-binding domain"/>
    <property type="match status" value="1"/>
</dbReference>
<organism evidence="2 3">
    <name type="scientific">Halogranum amylolyticum</name>
    <dbReference type="NCBI Taxonomy" id="660520"/>
    <lineage>
        <taxon>Archaea</taxon>
        <taxon>Methanobacteriati</taxon>
        <taxon>Methanobacteriota</taxon>
        <taxon>Stenosarchaea group</taxon>
        <taxon>Halobacteria</taxon>
        <taxon>Halobacteriales</taxon>
        <taxon>Haloferacaceae</taxon>
    </lineage>
</organism>
<gene>
    <name evidence="2" type="ORF">SAMN04487948_11251</name>
</gene>
<name>A0A1H8URI9_9EURY</name>
<evidence type="ECO:0000313" key="3">
    <source>
        <dbReference type="Proteomes" id="UP000199126"/>
    </source>
</evidence>
<accession>A0A1H8URI9</accession>
<proteinExistence type="predicted"/>
<dbReference type="Pfam" id="PF00174">
    <property type="entry name" value="Oxidored_molyb"/>
    <property type="match status" value="1"/>
</dbReference>
<protein>
    <submittedName>
        <fullName evidence="2">Oxidoreductase molybdopterin binding domain-containing protein</fullName>
    </submittedName>
</protein>
<reference evidence="3" key="1">
    <citation type="submission" date="2016-10" db="EMBL/GenBank/DDBJ databases">
        <authorList>
            <person name="Varghese N."/>
            <person name="Submissions S."/>
        </authorList>
    </citation>
    <scope>NUCLEOTIDE SEQUENCE [LARGE SCALE GENOMIC DNA]</scope>
    <source>
        <strain evidence="3">CGMCC 1.10121</strain>
    </source>
</reference>
<dbReference type="OrthoDB" id="230884at2157"/>
<evidence type="ECO:0000313" key="2">
    <source>
        <dbReference type="EMBL" id="SEP05633.1"/>
    </source>
</evidence>
<evidence type="ECO:0000259" key="1">
    <source>
        <dbReference type="Pfam" id="PF00174"/>
    </source>
</evidence>
<dbReference type="InterPro" id="IPR000572">
    <property type="entry name" value="OxRdtase_Mopterin-bd_dom"/>
</dbReference>
<dbReference type="EMBL" id="FODV01000012">
    <property type="protein sequence ID" value="SEP05633.1"/>
    <property type="molecule type" value="Genomic_DNA"/>
</dbReference>